<evidence type="ECO:0000256" key="4">
    <source>
        <dbReference type="ARBA" id="ARBA00025777"/>
    </source>
</evidence>
<dbReference type="PANTHER" id="PTHR11375:SF0">
    <property type="entry name" value="ACIDIC LEUCINE-RICH NUCLEAR PHOSPHOPROTEIN 32 FAMILY MEMBER A"/>
    <property type="match status" value="1"/>
</dbReference>
<dbReference type="EMBL" id="GG663744">
    <property type="protein sequence ID" value="EEH54106.1"/>
    <property type="molecule type" value="Genomic_DNA"/>
</dbReference>
<feature type="compositionally biased region" description="Acidic residues" evidence="5">
    <location>
        <begin position="262"/>
        <end position="294"/>
    </location>
</feature>
<sequence length="303" mass="32833">MDQARRPPRARAVRDVCTSNGESPEEVTSLTLDSMCASTSVTGLDACVALEELSLIGCGVATLEGFPDLPKLTKLFLNDNRIAGGLEHLACLKTLKELGVGGNRIASLDELKPIASLPLTSLDLAGCPCADDSAEYRADVYDMFPSLVYLDGMDADGEEKLMESDEDDDEEEDEDEEDDFDDDDAEDGLDDEDEDDEDEDEDEEVVISDDDDDDDDDAAAAAEDGGGGDDDDDEEESDDDDDEDDDDEDELGTAHLLGTTTDDLEEGDDFEADEDPESEDFDDEEEEDDDDEDAGAAKKARVE</sequence>
<feature type="region of interest" description="Disordered" evidence="5">
    <location>
        <begin position="1"/>
        <end position="25"/>
    </location>
</feature>
<dbReference type="GO" id="GO:0005634">
    <property type="term" value="C:nucleus"/>
    <property type="evidence" value="ECO:0007669"/>
    <property type="project" value="TreeGrafter"/>
</dbReference>
<protein>
    <submittedName>
        <fullName evidence="6">Predicted protein</fullName>
    </submittedName>
</protein>
<dbReference type="GeneID" id="9686916"/>
<feature type="compositionally biased region" description="Acidic residues" evidence="5">
    <location>
        <begin position="164"/>
        <end position="218"/>
    </location>
</feature>
<feature type="compositionally biased region" description="Basic residues" evidence="5">
    <location>
        <begin position="1"/>
        <end position="11"/>
    </location>
</feature>
<reference evidence="6 7" key="1">
    <citation type="journal article" date="2009" name="Science">
        <title>Green evolution and dynamic adaptations revealed by genomes of the marine picoeukaryotes Micromonas.</title>
        <authorList>
            <person name="Worden A.Z."/>
            <person name="Lee J.H."/>
            <person name="Mock T."/>
            <person name="Rouze P."/>
            <person name="Simmons M.P."/>
            <person name="Aerts A.L."/>
            <person name="Allen A.E."/>
            <person name="Cuvelier M.L."/>
            <person name="Derelle E."/>
            <person name="Everett M.V."/>
            <person name="Foulon E."/>
            <person name="Grimwood J."/>
            <person name="Gundlach H."/>
            <person name="Henrissat B."/>
            <person name="Napoli C."/>
            <person name="McDonald S.M."/>
            <person name="Parker M.S."/>
            <person name="Rombauts S."/>
            <person name="Salamov A."/>
            <person name="Von Dassow P."/>
            <person name="Badger J.H."/>
            <person name="Coutinho P.M."/>
            <person name="Demir E."/>
            <person name="Dubchak I."/>
            <person name="Gentemann C."/>
            <person name="Eikrem W."/>
            <person name="Gready J.E."/>
            <person name="John U."/>
            <person name="Lanier W."/>
            <person name="Lindquist E.A."/>
            <person name="Lucas S."/>
            <person name="Mayer K.F."/>
            <person name="Moreau H."/>
            <person name="Not F."/>
            <person name="Otillar R."/>
            <person name="Panaud O."/>
            <person name="Pangilinan J."/>
            <person name="Paulsen I."/>
            <person name="Piegu B."/>
            <person name="Poliakov A."/>
            <person name="Robbens S."/>
            <person name="Schmutz J."/>
            <person name="Toulza E."/>
            <person name="Wyss T."/>
            <person name="Zelensky A."/>
            <person name="Zhou K."/>
            <person name="Armbrust E.V."/>
            <person name="Bhattacharya D."/>
            <person name="Goodenough U.W."/>
            <person name="Van de Peer Y."/>
            <person name="Grigoriev I.V."/>
        </authorList>
    </citation>
    <scope>NUCLEOTIDE SEQUENCE [LARGE SCALE GENOMIC DNA]</scope>
    <source>
        <strain evidence="6 7">CCMP1545</strain>
    </source>
</reference>
<name>C1N0Y5_MICPC</name>
<dbReference type="RefSeq" id="XP_003061476.1">
    <property type="nucleotide sequence ID" value="XM_003061430.1"/>
</dbReference>
<evidence type="ECO:0000313" key="6">
    <source>
        <dbReference type="EMBL" id="EEH54106.1"/>
    </source>
</evidence>
<comment type="subcellular location">
    <subcellularLocation>
        <location evidence="1">Cytoplasm</location>
        <location evidence="1">Cytoskeleton</location>
        <location evidence="1">Cilium axoneme</location>
    </subcellularLocation>
</comment>
<evidence type="ECO:0000256" key="1">
    <source>
        <dbReference type="ARBA" id="ARBA00004430"/>
    </source>
</evidence>
<evidence type="ECO:0000256" key="2">
    <source>
        <dbReference type="ARBA" id="ARBA00022614"/>
    </source>
</evidence>
<dbReference type="OrthoDB" id="2160613at2759"/>
<gene>
    <name evidence="6" type="ORF">MICPUCDRAFT_41644</name>
</gene>
<dbReference type="InterPro" id="IPR032675">
    <property type="entry name" value="LRR_dom_sf"/>
</dbReference>
<dbReference type="SUPFAM" id="SSF52058">
    <property type="entry name" value="L domain-like"/>
    <property type="match status" value="1"/>
</dbReference>
<dbReference type="PANTHER" id="PTHR11375">
    <property type="entry name" value="ACIDIC LEUCINE-RICH NUCLEAR PHOSPHOPROTEIN 32"/>
    <property type="match status" value="1"/>
</dbReference>
<feature type="compositionally biased region" description="Acidic residues" evidence="5">
    <location>
        <begin position="226"/>
        <end position="251"/>
    </location>
</feature>
<evidence type="ECO:0000256" key="3">
    <source>
        <dbReference type="ARBA" id="ARBA00022737"/>
    </source>
</evidence>
<keyword evidence="3" id="KW-0677">Repeat</keyword>
<keyword evidence="7" id="KW-1185">Reference proteome</keyword>
<dbReference type="GO" id="GO:0005930">
    <property type="term" value="C:axoneme"/>
    <property type="evidence" value="ECO:0007669"/>
    <property type="project" value="UniProtKB-SubCell"/>
</dbReference>
<keyword evidence="2" id="KW-0433">Leucine-rich repeat</keyword>
<dbReference type="Pfam" id="PF14580">
    <property type="entry name" value="LRR_9"/>
    <property type="match status" value="1"/>
</dbReference>
<organism evidence="7">
    <name type="scientific">Micromonas pusilla (strain CCMP1545)</name>
    <name type="common">Picoplanktonic green alga</name>
    <dbReference type="NCBI Taxonomy" id="564608"/>
    <lineage>
        <taxon>Eukaryota</taxon>
        <taxon>Viridiplantae</taxon>
        <taxon>Chlorophyta</taxon>
        <taxon>Mamiellophyceae</taxon>
        <taxon>Mamiellales</taxon>
        <taxon>Mamiellaceae</taxon>
        <taxon>Micromonas</taxon>
    </lineage>
</organism>
<accession>C1N0Y5</accession>
<dbReference type="OMA" id="LDNCRCV"/>
<dbReference type="Proteomes" id="UP000001876">
    <property type="component" value="Unassembled WGS sequence"/>
</dbReference>
<dbReference type="GO" id="GO:0042393">
    <property type="term" value="F:histone binding"/>
    <property type="evidence" value="ECO:0007669"/>
    <property type="project" value="TreeGrafter"/>
</dbReference>
<proteinExistence type="inferred from homology"/>
<evidence type="ECO:0000313" key="7">
    <source>
        <dbReference type="Proteomes" id="UP000001876"/>
    </source>
</evidence>
<dbReference type="InterPro" id="IPR045081">
    <property type="entry name" value="AN32"/>
</dbReference>
<dbReference type="KEGG" id="mpp:MICPUCDRAFT_41644"/>
<comment type="similarity">
    <text evidence="4">Belongs to the ANP32 family.</text>
</comment>
<dbReference type="Gene3D" id="3.80.10.10">
    <property type="entry name" value="Ribonuclease Inhibitor"/>
    <property type="match status" value="1"/>
</dbReference>
<feature type="region of interest" description="Disordered" evidence="5">
    <location>
        <begin position="160"/>
        <end position="303"/>
    </location>
</feature>
<evidence type="ECO:0000256" key="5">
    <source>
        <dbReference type="SAM" id="MobiDB-lite"/>
    </source>
</evidence>
<dbReference type="STRING" id="564608.C1N0Y5"/>
<dbReference type="AlphaFoldDB" id="C1N0Y5"/>
<dbReference type="eggNOG" id="KOG2739">
    <property type="taxonomic scope" value="Eukaryota"/>
</dbReference>